<feature type="transmembrane region" description="Helical" evidence="8">
    <location>
        <begin position="21"/>
        <end position="39"/>
    </location>
</feature>
<proteinExistence type="inferred from homology"/>
<feature type="domain" description="Major facilitator superfamily (MFS) profile" evidence="9">
    <location>
        <begin position="20"/>
        <end position="405"/>
    </location>
</feature>
<dbReference type="InterPro" id="IPR036259">
    <property type="entry name" value="MFS_trans_sf"/>
</dbReference>
<evidence type="ECO:0000256" key="1">
    <source>
        <dbReference type="ARBA" id="ARBA00004651"/>
    </source>
</evidence>
<evidence type="ECO:0000313" key="10">
    <source>
        <dbReference type="EMBL" id="GAA4040418.1"/>
    </source>
</evidence>
<dbReference type="PANTHER" id="PTHR23502:SF132">
    <property type="entry name" value="POLYAMINE TRANSPORTER 2-RELATED"/>
    <property type="match status" value="1"/>
</dbReference>
<evidence type="ECO:0000313" key="11">
    <source>
        <dbReference type="Proteomes" id="UP001424459"/>
    </source>
</evidence>
<feature type="transmembrane region" description="Helical" evidence="8">
    <location>
        <begin position="259"/>
        <end position="278"/>
    </location>
</feature>
<evidence type="ECO:0000256" key="8">
    <source>
        <dbReference type="RuleBase" id="RU365088"/>
    </source>
</evidence>
<evidence type="ECO:0000259" key="9">
    <source>
        <dbReference type="PROSITE" id="PS50850"/>
    </source>
</evidence>
<dbReference type="SUPFAM" id="SSF103473">
    <property type="entry name" value="MFS general substrate transporter"/>
    <property type="match status" value="1"/>
</dbReference>
<feature type="transmembrane region" description="Helical" evidence="8">
    <location>
        <begin position="349"/>
        <end position="372"/>
    </location>
</feature>
<feature type="transmembrane region" description="Helical" evidence="8">
    <location>
        <begin position="290"/>
        <end position="311"/>
    </location>
</feature>
<feature type="transmembrane region" description="Helical" evidence="8">
    <location>
        <begin position="175"/>
        <end position="195"/>
    </location>
</feature>
<evidence type="ECO:0000256" key="7">
    <source>
        <dbReference type="ARBA" id="ARBA00023136"/>
    </source>
</evidence>
<dbReference type="InterPro" id="IPR020846">
    <property type="entry name" value="MFS_dom"/>
</dbReference>
<feature type="transmembrane region" description="Helical" evidence="8">
    <location>
        <begin position="90"/>
        <end position="110"/>
    </location>
</feature>
<keyword evidence="8" id="KW-0997">Cell inner membrane</keyword>
<protein>
    <recommendedName>
        <fullName evidence="8">Bcr/CflA family efflux transporter</fullName>
    </recommendedName>
</protein>
<feature type="transmembrane region" description="Helical" evidence="8">
    <location>
        <begin position="145"/>
        <end position="163"/>
    </location>
</feature>
<name>A0ABP7UEW4_9SPHN</name>
<dbReference type="Proteomes" id="UP001424459">
    <property type="component" value="Unassembled WGS sequence"/>
</dbReference>
<evidence type="ECO:0000256" key="3">
    <source>
        <dbReference type="ARBA" id="ARBA00022448"/>
    </source>
</evidence>
<sequence>MFEHSQSGRAGSPRPGTRETIALLAGLMALNAIAIDAMIPALPDIGAHLGVTEENRRQLVIVAYTFGFGLGQLLWGALADRFGRKPILTIGIAAYVVFAFACSLAPTFAILVGARMLQGASAAVTRVLVVAMVRDLFDGEAMARVMSLVFMTFMLIPVLAPSIGQLILQLGPWQAIFWFLSGYGVLMGIWSFLRLPETLHPEYRRTLHLGELFAAAKSVLTERQSLGYTLAQTAIFAGLIAYISSVQQIIFDYFERPQSIGLVFGAIAAPMALASWLNSRFVGRFGLRRVGHSGAAAFAILTLGHALVGTFVGEDLLLFSILQGAVMASFAFCSANLNTLAMEKMAPIAGMASSIQGVIGTVLAAIGGFAIGQAFDGTQRPFEWGLSLCGALGLALIVATDPRRMFERLRRAPEGLPRAQPAE</sequence>
<feature type="transmembrane region" description="Helical" evidence="8">
    <location>
        <begin position="226"/>
        <end position="247"/>
    </location>
</feature>
<comment type="similarity">
    <text evidence="2 8">Belongs to the major facilitator superfamily. Bcr/CmlA family.</text>
</comment>
<gene>
    <name evidence="10" type="ORF">GCM10022281_21730</name>
</gene>
<evidence type="ECO:0000256" key="2">
    <source>
        <dbReference type="ARBA" id="ARBA00006236"/>
    </source>
</evidence>
<dbReference type="NCBIfam" id="TIGR00710">
    <property type="entry name" value="efflux_Bcr_CflA"/>
    <property type="match status" value="1"/>
</dbReference>
<feature type="transmembrane region" description="Helical" evidence="8">
    <location>
        <begin position="317"/>
        <end position="337"/>
    </location>
</feature>
<dbReference type="Gene3D" id="1.20.1720.10">
    <property type="entry name" value="Multidrug resistance protein D"/>
    <property type="match status" value="1"/>
</dbReference>
<feature type="transmembrane region" description="Helical" evidence="8">
    <location>
        <begin position="384"/>
        <end position="401"/>
    </location>
</feature>
<dbReference type="Pfam" id="PF07690">
    <property type="entry name" value="MFS_1"/>
    <property type="match status" value="1"/>
</dbReference>
<comment type="subcellular location">
    <subcellularLocation>
        <location evidence="8">Cell inner membrane</location>
        <topology evidence="8">Multi-pass membrane protein</topology>
    </subcellularLocation>
    <subcellularLocation>
        <location evidence="1">Cell membrane</location>
        <topology evidence="1">Multi-pass membrane protein</topology>
    </subcellularLocation>
</comment>
<evidence type="ECO:0000256" key="5">
    <source>
        <dbReference type="ARBA" id="ARBA00022692"/>
    </source>
</evidence>
<feature type="transmembrane region" description="Helical" evidence="8">
    <location>
        <begin position="59"/>
        <end position="78"/>
    </location>
</feature>
<dbReference type="EMBL" id="BAABBR010000001">
    <property type="protein sequence ID" value="GAA4040418.1"/>
    <property type="molecule type" value="Genomic_DNA"/>
</dbReference>
<dbReference type="PANTHER" id="PTHR23502">
    <property type="entry name" value="MAJOR FACILITATOR SUPERFAMILY"/>
    <property type="match status" value="1"/>
</dbReference>
<dbReference type="CDD" id="cd17320">
    <property type="entry name" value="MFS_MdfA_MDR_like"/>
    <property type="match status" value="1"/>
</dbReference>
<reference evidence="11" key="1">
    <citation type="journal article" date="2019" name="Int. J. Syst. Evol. Microbiol.">
        <title>The Global Catalogue of Microorganisms (GCM) 10K type strain sequencing project: providing services to taxonomists for standard genome sequencing and annotation.</title>
        <authorList>
            <consortium name="The Broad Institute Genomics Platform"/>
            <consortium name="The Broad Institute Genome Sequencing Center for Infectious Disease"/>
            <person name="Wu L."/>
            <person name="Ma J."/>
        </authorList>
    </citation>
    <scope>NUCLEOTIDE SEQUENCE [LARGE SCALE GENOMIC DNA]</scope>
    <source>
        <strain evidence="11">JCM 17564</strain>
    </source>
</reference>
<dbReference type="RefSeq" id="WP_344697104.1">
    <property type="nucleotide sequence ID" value="NZ_BAABBR010000001.1"/>
</dbReference>
<organism evidence="10 11">
    <name type="scientific">Sphingomonas rosea</name>
    <dbReference type="NCBI Taxonomy" id="335605"/>
    <lineage>
        <taxon>Bacteria</taxon>
        <taxon>Pseudomonadati</taxon>
        <taxon>Pseudomonadota</taxon>
        <taxon>Alphaproteobacteria</taxon>
        <taxon>Sphingomonadales</taxon>
        <taxon>Sphingomonadaceae</taxon>
        <taxon>Sphingomonas</taxon>
    </lineage>
</organism>
<feature type="transmembrane region" description="Helical" evidence="8">
    <location>
        <begin position="116"/>
        <end position="133"/>
    </location>
</feature>
<keyword evidence="4" id="KW-1003">Cell membrane</keyword>
<comment type="caution">
    <text evidence="10">The sequence shown here is derived from an EMBL/GenBank/DDBJ whole genome shotgun (WGS) entry which is preliminary data.</text>
</comment>
<evidence type="ECO:0000256" key="6">
    <source>
        <dbReference type="ARBA" id="ARBA00022989"/>
    </source>
</evidence>
<keyword evidence="6 8" id="KW-1133">Transmembrane helix</keyword>
<keyword evidence="3 8" id="KW-0813">Transport</keyword>
<dbReference type="InterPro" id="IPR004812">
    <property type="entry name" value="Efflux_drug-R_Bcr/CmlA"/>
</dbReference>
<accession>A0ABP7UEW4</accession>
<dbReference type="InterPro" id="IPR011701">
    <property type="entry name" value="MFS"/>
</dbReference>
<keyword evidence="5 8" id="KW-0812">Transmembrane</keyword>
<evidence type="ECO:0000256" key="4">
    <source>
        <dbReference type="ARBA" id="ARBA00022475"/>
    </source>
</evidence>
<dbReference type="PROSITE" id="PS50850">
    <property type="entry name" value="MFS"/>
    <property type="match status" value="1"/>
</dbReference>
<keyword evidence="11" id="KW-1185">Reference proteome</keyword>
<keyword evidence="7 8" id="KW-0472">Membrane</keyword>